<evidence type="ECO:0000256" key="4">
    <source>
        <dbReference type="SAM" id="MobiDB-lite"/>
    </source>
</evidence>
<accession>A0AAD7NSW6</accession>
<feature type="compositionally biased region" description="Polar residues" evidence="4">
    <location>
        <begin position="643"/>
        <end position="662"/>
    </location>
</feature>
<evidence type="ECO:0000313" key="6">
    <source>
        <dbReference type="EMBL" id="KAJ7774489.1"/>
    </source>
</evidence>
<feature type="compositionally biased region" description="Polar residues" evidence="4">
    <location>
        <begin position="235"/>
        <end position="252"/>
    </location>
</feature>
<feature type="compositionally biased region" description="Polar residues" evidence="4">
    <location>
        <begin position="422"/>
        <end position="431"/>
    </location>
</feature>
<feature type="compositionally biased region" description="Basic and acidic residues" evidence="4">
    <location>
        <begin position="392"/>
        <end position="412"/>
    </location>
</feature>
<feature type="compositionally biased region" description="Polar residues" evidence="4">
    <location>
        <begin position="69"/>
        <end position="81"/>
    </location>
</feature>
<dbReference type="Pfam" id="PF18115">
    <property type="entry name" value="Tudor_3"/>
    <property type="match status" value="1"/>
</dbReference>
<feature type="compositionally biased region" description="Basic and acidic residues" evidence="4">
    <location>
        <begin position="107"/>
        <end position="116"/>
    </location>
</feature>
<feature type="region of interest" description="Disordered" evidence="4">
    <location>
        <begin position="333"/>
        <end position="664"/>
    </location>
</feature>
<dbReference type="InterPro" id="IPR036420">
    <property type="entry name" value="BRCT_dom_sf"/>
</dbReference>
<dbReference type="PANTHER" id="PTHR15321">
    <property type="entry name" value="TUMOR SUPPRESSOR P53-BINDING PROTEIN 1"/>
    <property type="match status" value="1"/>
</dbReference>
<organism evidence="6 7">
    <name type="scientific">Mycena maculata</name>
    <dbReference type="NCBI Taxonomy" id="230809"/>
    <lineage>
        <taxon>Eukaryota</taxon>
        <taxon>Fungi</taxon>
        <taxon>Dikarya</taxon>
        <taxon>Basidiomycota</taxon>
        <taxon>Agaricomycotina</taxon>
        <taxon>Agaricomycetes</taxon>
        <taxon>Agaricomycetidae</taxon>
        <taxon>Agaricales</taxon>
        <taxon>Marasmiineae</taxon>
        <taxon>Mycenaceae</taxon>
        <taxon>Mycena</taxon>
    </lineage>
</organism>
<name>A0AAD7NSW6_9AGAR</name>
<dbReference type="GO" id="GO:0042393">
    <property type="term" value="F:histone binding"/>
    <property type="evidence" value="ECO:0007669"/>
    <property type="project" value="TreeGrafter"/>
</dbReference>
<evidence type="ECO:0000256" key="2">
    <source>
        <dbReference type="ARBA" id="ARBA00022763"/>
    </source>
</evidence>
<protein>
    <recommendedName>
        <fullName evidence="5">BRCT domain-containing protein</fullName>
    </recommendedName>
</protein>
<gene>
    <name evidence="6" type="ORF">DFH07DRAFT_767201</name>
</gene>
<dbReference type="InterPro" id="IPR047249">
    <property type="entry name" value="BRCT_p53bp1-like_rpt1"/>
</dbReference>
<dbReference type="EMBL" id="JARJLG010000015">
    <property type="protein sequence ID" value="KAJ7774489.1"/>
    <property type="molecule type" value="Genomic_DNA"/>
</dbReference>
<dbReference type="PANTHER" id="PTHR15321:SF3">
    <property type="entry name" value="TP53-BINDING PROTEIN 1"/>
    <property type="match status" value="1"/>
</dbReference>
<dbReference type="GO" id="GO:0000077">
    <property type="term" value="P:DNA damage checkpoint signaling"/>
    <property type="evidence" value="ECO:0007669"/>
    <property type="project" value="TreeGrafter"/>
</dbReference>
<feature type="region of interest" description="Disordered" evidence="4">
    <location>
        <begin position="286"/>
        <end position="314"/>
    </location>
</feature>
<feature type="compositionally biased region" description="Acidic residues" evidence="4">
    <location>
        <begin position="597"/>
        <end position="609"/>
    </location>
</feature>
<proteinExistence type="predicted"/>
<dbReference type="InterPro" id="IPR047252">
    <property type="entry name" value="TP53BP1-like"/>
</dbReference>
<evidence type="ECO:0000313" key="7">
    <source>
        <dbReference type="Proteomes" id="UP001215280"/>
    </source>
</evidence>
<feature type="compositionally biased region" description="Basic and acidic residues" evidence="4">
    <location>
        <begin position="489"/>
        <end position="499"/>
    </location>
</feature>
<feature type="compositionally biased region" description="Basic residues" evidence="4">
    <location>
        <begin position="567"/>
        <end position="581"/>
    </location>
</feature>
<feature type="compositionally biased region" description="Polar residues" evidence="4">
    <location>
        <begin position="143"/>
        <end position="161"/>
    </location>
</feature>
<sequence length="1048" mass="114353">MNSHSAPEYHYHGLATTQTQSQQYDDESDFGSQKENVKSSREALPGNQGAAQSSSKPLVVDKTSRLPPKSTTNTKTVSFQSPKAVPTPSKLEGRSTARSLRRATPPRKRDLSRDSFGEDFDDPAEKFIASSKQFDIPLAQLGRVTSPSVEGSPRPTTTKTMYTDDDILLDEERLKVPEKVLVPDSDCDNSQSQPRSQSLSQPHSQSQDMEYEDYAAEAHQPEDDHSIILPAVPGSQESTQYGSSIGGPTSSEKAMYGSQALEATQILEPTQIIGEPTQILEATQPVNNSIDSPDYSTATAGRGEVASGNTGGQPKTLFDSLAAHKRDRYLNHLGHIPQYDPPGTDNTAYSTRAAPPGLLTLQDTQPAFEEALAPPPRLLGNPIGAPSRLRHTVVDEKTEIIPDSEPPREDSSPLKSPKRPPTSRQRPASSDTETDNEVIPMAVDGEKKDEAPSALSANISRRDAEEEEDKEEEEEAEVPLSTTSSKRKGQPDLKGKGKAVEMGPPLPKTITTRVASAKPNPPKRQKRRDDSPDVPSSVPHQDHPPAVAPVKAQAKGRSRTKSALTTRARKKPAKKMPKRSAAKNAEDSDDGMLSPNSEEETDPADDDEYTAAGSSTRKRKRAIKAESPVVQYQPRGRRGTGKASASTRQLTRGRATSTSTHAGSEPTRVFALWRRDGHFYSGVLHSFIAAQMKYRVHFDDGTEDDVSINQMRLCAPRVGDTGFIQGQTRPVMIVGLLDDGQISVERDRVSSTVPVSSLRIAARTINSLWGDRVLDTETIVCIVRPPRSIATPTPSRLSSVSGGFSRRCSDLFAKIGFCITYVTEAGGEKEAIAAQIKNNGGVVINNWEEVILMKGKRTKTRWTLNQKDATTAFRGVQYVFLLSDDASYTSKYLMALALGVPCLRFDYIDRALETNDLTVWTSHLLLAGFSDLYSCRVSQTINADWDTLLDMTGIMNDPVSFKPFAEKAVLYAGTQAAAVIPRIILAMGAESVETVSDVKHASCPLAEYDYIVVFAAKERQLRGCTVSTVVSWDWVKDALISRSIPPIN</sequence>
<dbReference type="SMART" id="SM00292">
    <property type="entry name" value="BRCT"/>
    <property type="match status" value="1"/>
</dbReference>
<feature type="compositionally biased region" description="Acidic residues" evidence="4">
    <location>
        <begin position="465"/>
        <end position="477"/>
    </location>
</feature>
<dbReference type="InterPro" id="IPR041297">
    <property type="entry name" value="Crb2_Tudor"/>
</dbReference>
<dbReference type="SUPFAM" id="SSF63748">
    <property type="entry name" value="Tudor/PWWP/MBT"/>
    <property type="match status" value="1"/>
</dbReference>
<dbReference type="SUPFAM" id="SSF52113">
    <property type="entry name" value="BRCT domain"/>
    <property type="match status" value="1"/>
</dbReference>
<dbReference type="Gene3D" id="2.30.30.140">
    <property type="match status" value="1"/>
</dbReference>
<feature type="compositionally biased region" description="Low complexity" evidence="4">
    <location>
        <begin position="190"/>
        <end position="207"/>
    </location>
</feature>
<keyword evidence="3" id="KW-0539">Nucleus</keyword>
<keyword evidence="7" id="KW-1185">Reference proteome</keyword>
<dbReference type="Gene3D" id="3.40.50.10190">
    <property type="entry name" value="BRCT domain"/>
    <property type="match status" value="1"/>
</dbReference>
<evidence type="ECO:0000256" key="1">
    <source>
        <dbReference type="ARBA" id="ARBA00004123"/>
    </source>
</evidence>
<dbReference type="AlphaFoldDB" id="A0AAD7NSW6"/>
<feature type="compositionally biased region" description="Polar residues" evidence="4">
    <location>
        <begin position="286"/>
        <end position="299"/>
    </location>
</feature>
<evidence type="ECO:0000259" key="5">
    <source>
        <dbReference type="SMART" id="SM00292"/>
    </source>
</evidence>
<reference evidence="6" key="1">
    <citation type="submission" date="2023-03" db="EMBL/GenBank/DDBJ databases">
        <title>Massive genome expansion in bonnet fungi (Mycena s.s.) driven by repeated elements and novel gene families across ecological guilds.</title>
        <authorList>
            <consortium name="Lawrence Berkeley National Laboratory"/>
            <person name="Harder C.B."/>
            <person name="Miyauchi S."/>
            <person name="Viragh M."/>
            <person name="Kuo A."/>
            <person name="Thoen E."/>
            <person name="Andreopoulos B."/>
            <person name="Lu D."/>
            <person name="Skrede I."/>
            <person name="Drula E."/>
            <person name="Henrissat B."/>
            <person name="Morin E."/>
            <person name="Kohler A."/>
            <person name="Barry K."/>
            <person name="LaButti K."/>
            <person name="Morin E."/>
            <person name="Salamov A."/>
            <person name="Lipzen A."/>
            <person name="Mereny Z."/>
            <person name="Hegedus B."/>
            <person name="Baldrian P."/>
            <person name="Stursova M."/>
            <person name="Weitz H."/>
            <person name="Taylor A."/>
            <person name="Grigoriev I.V."/>
            <person name="Nagy L.G."/>
            <person name="Martin F."/>
            <person name="Kauserud H."/>
        </authorList>
    </citation>
    <scope>NUCLEOTIDE SEQUENCE</scope>
    <source>
        <strain evidence="6">CBHHK188m</strain>
    </source>
</reference>
<comment type="caution">
    <text evidence="6">The sequence shown here is derived from an EMBL/GenBank/DDBJ whole genome shotgun (WGS) entry which is preliminary data.</text>
</comment>
<dbReference type="CDD" id="cd17745">
    <property type="entry name" value="BRCT_p53bp1_rpt1"/>
    <property type="match status" value="1"/>
</dbReference>
<comment type="subcellular location">
    <subcellularLocation>
        <location evidence="1">Nucleus</location>
    </subcellularLocation>
</comment>
<feature type="region of interest" description="Disordered" evidence="4">
    <location>
        <begin position="139"/>
        <end position="255"/>
    </location>
</feature>
<dbReference type="InterPro" id="IPR047250">
    <property type="entry name" value="BRCT_p53bp1-like_rpt2"/>
</dbReference>
<dbReference type="Proteomes" id="UP001215280">
    <property type="component" value="Unassembled WGS sequence"/>
</dbReference>
<dbReference type="GO" id="GO:0045944">
    <property type="term" value="P:positive regulation of transcription by RNA polymerase II"/>
    <property type="evidence" value="ECO:0007669"/>
    <property type="project" value="TreeGrafter"/>
</dbReference>
<feature type="compositionally biased region" description="Low complexity" evidence="4">
    <location>
        <begin position="544"/>
        <end position="553"/>
    </location>
</feature>
<keyword evidence="2" id="KW-0227">DNA damage</keyword>
<evidence type="ECO:0000256" key="3">
    <source>
        <dbReference type="ARBA" id="ARBA00023242"/>
    </source>
</evidence>
<dbReference type="GO" id="GO:0005634">
    <property type="term" value="C:nucleus"/>
    <property type="evidence" value="ECO:0007669"/>
    <property type="project" value="UniProtKB-SubCell"/>
</dbReference>
<feature type="region of interest" description="Disordered" evidence="4">
    <location>
        <begin position="1"/>
        <end position="122"/>
    </location>
</feature>
<dbReference type="InterPro" id="IPR001357">
    <property type="entry name" value="BRCT_dom"/>
</dbReference>
<dbReference type="CDD" id="cd17724">
    <property type="entry name" value="BRCT_p53bp1_rpt2"/>
    <property type="match status" value="1"/>
</dbReference>
<feature type="domain" description="BRCT" evidence="5">
    <location>
        <begin position="809"/>
        <end position="915"/>
    </location>
</feature>